<keyword evidence="4" id="KW-0479">Metal-binding</keyword>
<keyword evidence="6" id="KW-0408">Iron</keyword>
<evidence type="ECO:0000256" key="2">
    <source>
        <dbReference type="ARBA" id="ARBA00022617"/>
    </source>
</evidence>
<evidence type="ECO:0000256" key="8">
    <source>
        <dbReference type="SAM" id="Phobius"/>
    </source>
</evidence>
<evidence type="ECO:0000256" key="4">
    <source>
        <dbReference type="ARBA" id="ARBA00022723"/>
    </source>
</evidence>
<dbReference type="GeneID" id="80901926"/>
<accession>A0A2N1JBE9</accession>
<comment type="subcellular location">
    <subcellularLocation>
        <location evidence="1">Membrane</location>
        <topology evidence="1">Multi-pass membrane protein</topology>
    </subcellularLocation>
</comment>
<evidence type="ECO:0000313" key="9">
    <source>
        <dbReference type="EMBL" id="PKI83881.1"/>
    </source>
</evidence>
<dbReference type="PANTHER" id="PTHR10978:SF5">
    <property type="entry name" value="SUCCINATE DEHYDROGENASE CYTOCHROME B560 SUBUNIT, MITOCHONDRIAL"/>
    <property type="match status" value="1"/>
</dbReference>
<dbReference type="InterPro" id="IPR034804">
    <property type="entry name" value="SQR/QFR_C/D"/>
</dbReference>
<dbReference type="Gene3D" id="1.20.1300.10">
    <property type="entry name" value="Fumarate reductase/succinate dehydrogenase, transmembrane subunit"/>
    <property type="match status" value="1"/>
</dbReference>
<dbReference type="GO" id="GO:0046872">
    <property type="term" value="F:metal ion binding"/>
    <property type="evidence" value="ECO:0007669"/>
    <property type="project" value="UniProtKB-KW"/>
</dbReference>
<dbReference type="AlphaFoldDB" id="A0A2N1JBE9"/>
<keyword evidence="5 8" id="KW-1133">Transmembrane helix</keyword>
<feature type="transmembrane region" description="Helical" evidence="8">
    <location>
        <begin position="87"/>
        <end position="110"/>
    </location>
</feature>
<dbReference type="GO" id="GO:0006121">
    <property type="term" value="P:mitochondrial electron transport, succinate to ubiquinone"/>
    <property type="evidence" value="ECO:0007669"/>
    <property type="project" value="TreeGrafter"/>
</dbReference>
<keyword evidence="3 8" id="KW-0812">Transmembrane</keyword>
<dbReference type="InterPro" id="IPR018495">
    <property type="entry name" value="Succ_DH_cyt_bsu_CS"/>
</dbReference>
<dbReference type="GO" id="GO:0016020">
    <property type="term" value="C:membrane"/>
    <property type="evidence" value="ECO:0007669"/>
    <property type="project" value="UniProtKB-SubCell"/>
</dbReference>
<gene>
    <name evidence="9" type="primary">SDH3</name>
    <name evidence="9" type="ORF">MVES_002287</name>
</gene>
<name>A0A2N1JBE9_9BASI</name>
<dbReference type="OrthoDB" id="588261at2759"/>
<reference evidence="9 10" key="1">
    <citation type="submission" date="2017-10" db="EMBL/GenBank/DDBJ databases">
        <title>A novel species of cold-tolerant Malassezia isolated from bats.</title>
        <authorList>
            <person name="Lorch J.M."/>
            <person name="Palmer J.M."/>
            <person name="Vanderwolf K.J."/>
            <person name="Schmidt K.Z."/>
            <person name="Verant M.L."/>
            <person name="Weller T.J."/>
            <person name="Blehert D.S."/>
        </authorList>
    </citation>
    <scope>NUCLEOTIDE SEQUENCE [LARGE SCALE GENOMIC DNA]</scope>
    <source>
        <strain evidence="9 10">NWHC:44797-103</strain>
    </source>
</reference>
<evidence type="ECO:0000256" key="1">
    <source>
        <dbReference type="ARBA" id="ARBA00004141"/>
    </source>
</evidence>
<feature type="transmembrane region" description="Helical" evidence="8">
    <location>
        <begin position="172"/>
        <end position="191"/>
    </location>
</feature>
<keyword evidence="2" id="KW-0349">Heme</keyword>
<evidence type="ECO:0000256" key="7">
    <source>
        <dbReference type="ARBA" id="ARBA00023136"/>
    </source>
</evidence>
<dbReference type="Proteomes" id="UP000232875">
    <property type="component" value="Unassembled WGS sequence"/>
</dbReference>
<keyword evidence="7 8" id="KW-0472">Membrane</keyword>
<dbReference type="GO" id="GO:0009055">
    <property type="term" value="F:electron transfer activity"/>
    <property type="evidence" value="ECO:0007669"/>
    <property type="project" value="InterPro"/>
</dbReference>
<keyword evidence="10" id="KW-1185">Reference proteome</keyword>
<evidence type="ECO:0000256" key="3">
    <source>
        <dbReference type="ARBA" id="ARBA00022692"/>
    </source>
</evidence>
<dbReference type="GO" id="GO:0005739">
    <property type="term" value="C:mitochondrion"/>
    <property type="evidence" value="ECO:0007669"/>
    <property type="project" value="GOC"/>
</dbReference>
<dbReference type="InterPro" id="IPR000701">
    <property type="entry name" value="SuccDH_FuR_B_TM-su"/>
</dbReference>
<protein>
    <submittedName>
        <fullName evidence="9">Sdh3p</fullName>
    </submittedName>
</protein>
<dbReference type="EMBL" id="KZ454990">
    <property type="protein sequence ID" value="PKI83881.1"/>
    <property type="molecule type" value="Genomic_DNA"/>
</dbReference>
<dbReference type="PANTHER" id="PTHR10978">
    <property type="entry name" value="SUCCINATE DEHYDROGENASE CYTOCHROME B560 SUBUNIT"/>
    <property type="match status" value="1"/>
</dbReference>
<sequence>MSRSPLAVRQSVMGAARFAPNSLVLPQPSRTLTTSPIVRALPWARNVKTVHMSEPQDLKNLNHVRMDRPISPELSIYQPQLTWYSSIFNRITGVGMSVLLYGYCMSYAVLPFTGYGELLSSVNVIQFFHELPVWAKLLVKAPLAATFSFHTFNGMRHLSWDSGYFLDLKTSYMAGYTVIGASILATVGLCML</sequence>
<dbReference type="GO" id="GO:0006099">
    <property type="term" value="P:tricarboxylic acid cycle"/>
    <property type="evidence" value="ECO:0007669"/>
    <property type="project" value="InterPro"/>
</dbReference>
<dbReference type="SUPFAM" id="SSF81343">
    <property type="entry name" value="Fumarate reductase respiratory complex transmembrane subunits"/>
    <property type="match status" value="1"/>
</dbReference>
<dbReference type="NCBIfam" id="TIGR02970">
    <property type="entry name" value="succ_dehyd_cytB"/>
    <property type="match status" value="1"/>
</dbReference>
<dbReference type="RefSeq" id="XP_056063224.1">
    <property type="nucleotide sequence ID" value="XM_056207249.1"/>
</dbReference>
<evidence type="ECO:0000256" key="5">
    <source>
        <dbReference type="ARBA" id="ARBA00022989"/>
    </source>
</evidence>
<proteinExistence type="predicted"/>
<evidence type="ECO:0000256" key="6">
    <source>
        <dbReference type="ARBA" id="ARBA00023004"/>
    </source>
</evidence>
<dbReference type="InterPro" id="IPR014314">
    <property type="entry name" value="Succ_DH_cytb556"/>
</dbReference>
<dbReference type="STRING" id="2020962.A0A2N1JBE9"/>
<evidence type="ECO:0000313" key="10">
    <source>
        <dbReference type="Proteomes" id="UP000232875"/>
    </source>
</evidence>
<dbReference type="PROSITE" id="PS01001">
    <property type="entry name" value="SDH_CYT_2"/>
    <property type="match status" value="1"/>
</dbReference>
<organism evidence="9 10">
    <name type="scientific">Malassezia vespertilionis</name>
    <dbReference type="NCBI Taxonomy" id="2020962"/>
    <lineage>
        <taxon>Eukaryota</taxon>
        <taxon>Fungi</taxon>
        <taxon>Dikarya</taxon>
        <taxon>Basidiomycota</taxon>
        <taxon>Ustilaginomycotina</taxon>
        <taxon>Malasseziomycetes</taxon>
        <taxon>Malasseziales</taxon>
        <taxon>Malasseziaceae</taxon>
        <taxon>Malassezia</taxon>
    </lineage>
</organism>
<dbReference type="Pfam" id="PF01127">
    <property type="entry name" value="Sdh_cyt"/>
    <property type="match status" value="1"/>
</dbReference>
<dbReference type="CDD" id="cd03499">
    <property type="entry name" value="SQR_TypeC_SdhC"/>
    <property type="match status" value="1"/>
</dbReference>